<reference evidence="3" key="1">
    <citation type="submission" date="2016-11" db="EMBL/GenBank/DDBJ databases">
        <authorList>
            <person name="Varghese N."/>
            <person name="Submissions S."/>
        </authorList>
    </citation>
    <scope>NUCLEOTIDE SEQUENCE [LARGE SCALE GENOMIC DNA]</scope>
    <source>
        <strain evidence="3">DSM 22363</strain>
    </source>
</reference>
<organism evidence="2 3">
    <name type="scientific">Parasphingorhabdus marina DSM 22363</name>
    <dbReference type="NCBI Taxonomy" id="1123272"/>
    <lineage>
        <taxon>Bacteria</taxon>
        <taxon>Pseudomonadati</taxon>
        <taxon>Pseudomonadota</taxon>
        <taxon>Alphaproteobacteria</taxon>
        <taxon>Sphingomonadales</taxon>
        <taxon>Sphingomonadaceae</taxon>
        <taxon>Parasphingorhabdus</taxon>
    </lineage>
</organism>
<proteinExistence type="predicted"/>
<feature type="chain" id="PRO_5013223962" description="PRC-barrel domain-containing protein" evidence="1">
    <location>
        <begin position="22"/>
        <end position="170"/>
    </location>
</feature>
<accession>A0A1N6CS03</accession>
<gene>
    <name evidence="2" type="ORF">SAMN02745824_0861</name>
</gene>
<protein>
    <recommendedName>
        <fullName evidence="4">PRC-barrel domain-containing protein</fullName>
    </recommendedName>
</protein>
<sequence length="170" mass="17057">MKNLLALATGAALLSATPSLAQDAVQATPGMKVSGPQGGDVGLVESVSNGVVVVDTGKNKAALPTSAFAKTDSGLSISMTKADLDAAVEKAAADAQAKLLASLTPGTEVKSINGTAIIGTISDRDEQYVTVAHGEGQEVQLPVASFMMQGEGIAIAMTADQFKQAVASVQ</sequence>
<feature type="signal peptide" evidence="1">
    <location>
        <begin position="1"/>
        <end position="21"/>
    </location>
</feature>
<dbReference type="AlphaFoldDB" id="A0A1N6CS03"/>
<keyword evidence="1" id="KW-0732">Signal</keyword>
<keyword evidence="3" id="KW-1185">Reference proteome</keyword>
<evidence type="ECO:0000313" key="2">
    <source>
        <dbReference type="EMBL" id="SIN61331.1"/>
    </source>
</evidence>
<dbReference type="RefSeq" id="WP_074203873.1">
    <property type="nucleotide sequence ID" value="NZ_FSQW01000001.1"/>
</dbReference>
<evidence type="ECO:0008006" key="4">
    <source>
        <dbReference type="Google" id="ProtNLM"/>
    </source>
</evidence>
<name>A0A1N6CS03_9SPHN</name>
<dbReference type="OrthoDB" id="7595243at2"/>
<dbReference type="Proteomes" id="UP000185192">
    <property type="component" value="Unassembled WGS sequence"/>
</dbReference>
<evidence type="ECO:0000256" key="1">
    <source>
        <dbReference type="SAM" id="SignalP"/>
    </source>
</evidence>
<dbReference type="EMBL" id="FSQW01000001">
    <property type="protein sequence ID" value="SIN61331.1"/>
    <property type="molecule type" value="Genomic_DNA"/>
</dbReference>
<evidence type="ECO:0000313" key="3">
    <source>
        <dbReference type="Proteomes" id="UP000185192"/>
    </source>
</evidence>